<keyword evidence="1" id="KW-1133">Transmembrane helix</keyword>
<keyword evidence="1" id="KW-0472">Membrane</keyword>
<protein>
    <submittedName>
        <fullName evidence="3">Flagellin N-terminal domain protein</fullName>
    </submittedName>
</protein>
<dbReference type="GO" id="GO:0005198">
    <property type="term" value="F:structural molecule activity"/>
    <property type="evidence" value="ECO:0007669"/>
    <property type="project" value="InterPro"/>
</dbReference>
<dbReference type="EMBL" id="AHOP02000062">
    <property type="protein sequence ID" value="EMO38937.1"/>
    <property type="molecule type" value="Genomic_DNA"/>
</dbReference>
<gene>
    <name evidence="3" type="ORF">LEP1GSC186_0139</name>
</gene>
<evidence type="ECO:0000313" key="3">
    <source>
        <dbReference type="EMBL" id="EMO38937.1"/>
    </source>
</evidence>
<keyword evidence="3" id="KW-0969">Cilium</keyword>
<proteinExistence type="predicted"/>
<dbReference type="RefSeq" id="WP_004441861.1">
    <property type="nucleotide sequence ID" value="NZ_AHOP02000062.1"/>
</dbReference>
<evidence type="ECO:0000259" key="2">
    <source>
        <dbReference type="Pfam" id="PF00669"/>
    </source>
</evidence>
<sequence>MNCYTILFYRFFSLFLFITYISCGSVSNQRTLSERKLSFTQIEEAQSFLHTLEIHFQIITEILQKLRILAVTSSHRNYTQEDRNQFDVQFQELIKEICSIIESARFKNISLLDIENASRPISISLQINSHNSPILLPLPELQPKEFGLYTWNLKNFQSRMNVKTNVNAVQSIDILNKSLSKMAFERATVGASWERLSYSKRLRDSLSNMDQKNPNKAYYQ</sequence>
<feature type="domain" description="Flagellin N-terminal" evidence="2">
    <location>
        <begin position="43"/>
        <end position="114"/>
    </location>
</feature>
<evidence type="ECO:0000313" key="4">
    <source>
        <dbReference type="Proteomes" id="UP000012153"/>
    </source>
</evidence>
<keyword evidence="1" id="KW-0812">Transmembrane</keyword>
<comment type="caution">
    <text evidence="3">The sequence shown here is derived from an EMBL/GenBank/DDBJ whole genome shotgun (WGS) entry which is preliminary data.</text>
</comment>
<accession>M6U1M6</accession>
<keyword evidence="3" id="KW-0282">Flagellum</keyword>
<organism evidence="3 4">
    <name type="scientific">Leptospira noguchii serovar Autumnalis str. ZUN142</name>
    <dbReference type="NCBI Taxonomy" id="1085540"/>
    <lineage>
        <taxon>Bacteria</taxon>
        <taxon>Pseudomonadati</taxon>
        <taxon>Spirochaetota</taxon>
        <taxon>Spirochaetia</taxon>
        <taxon>Leptospirales</taxon>
        <taxon>Leptospiraceae</taxon>
        <taxon>Leptospira</taxon>
    </lineage>
</organism>
<dbReference type="Gene3D" id="1.20.1330.10">
    <property type="entry name" value="f41 fragment of flagellin, N-terminal domain"/>
    <property type="match status" value="1"/>
</dbReference>
<feature type="transmembrane region" description="Helical" evidence="1">
    <location>
        <begin position="6"/>
        <end position="26"/>
    </location>
</feature>
<reference evidence="3 4" key="1">
    <citation type="submission" date="2013-01" db="EMBL/GenBank/DDBJ databases">
        <authorList>
            <person name="Harkins D.M."/>
            <person name="Durkin A.S."/>
            <person name="Brinkac L.M."/>
            <person name="Haft D.H."/>
            <person name="Selengut J.D."/>
            <person name="Sanka R."/>
            <person name="DePew J."/>
            <person name="Purushe J."/>
            <person name="Matthias M.A."/>
            <person name="Vinetz J.M."/>
            <person name="Sutton G.G."/>
            <person name="Nierman W.C."/>
            <person name="Fouts D.E."/>
        </authorList>
    </citation>
    <scope>NUCLEOTIDE SEQUENCE [LARGE SCALE GENOMIC DNA]</scope>
    <source>
        <strain evidence="3 4">ZUN142</strain>
    </source>
</reference>
<dbReference type="InterPro" id="IPR001029">
    <property type="entry name" value="Flagellin_N"/>
</dbReference>
<dbReference type="Pfam" id="PF00669">
    <property type="entry name" value="Flagellin_N"/>
    <property type="match status" value="1"/>
</dbReference>
<dbReference type="Proteomes" id="UP000012153">
    <property type="component" value="Unassembled WGS sequence"/>
</dbReference>
<evidence type="ECO:0000256" key="1">
    <source>
        <dbReference type="SAM" id="Phobius"/>
    </source>
</evidence>
<dbReference type="AlphaFoldDB" id="M6U1M6"/>
<name>M6U1M6_9LEPT</name>
<dbReference type="SUPFAM" id="SSF64518">
    <property type="entry name" value="Phase 1 flagellin"/>
    <property type="match status" value="1"/>
</dbReference>
<keyword evidence="3" id="KW-0966">Cell projection</keyword>